<evidence type="ECO:0000256" key="4">
    <source>
        <dbReference type="ARBA" id="ARBA00022989"/>
    </source>
</evidence>
<reference evidence="9" key="1">
    <citation type="submission" date="2017-02" db="EMBL/GenBank/DDBJ databases">
        <authorList>
            <person name="Regsiter A."/>
            <person name="William W."/>
        </authorList>
    </citation>
    <scope>NUCLEOTIDE SEQUENCE</scope>
    <source>
        <strain evidence="9">Bib</strain>
    </source>
</reference>
<evidence type="ECO:0000256" key="7">
    <source>
        <dbReference type="SAM" id="Phobius"/>
    </source>
</evidence>
<keyword evidence="4 7" id="KW-1133">Transmembrane helix</keyword>
<organism evidence="9">
    <name type="scientific">uncultured spirochete</name>
    <dbReference type="NCBI Taxonomy" id="156406"/>
    <lineage>
        <taxon>Bacteria</taxon>
        <taxon>Pseudomonadati</taxon>
        <taxon>Spirochaetota</taxon>
        <taxon>Spirochaetia</taxon>
        <taxon>Spirochaetales</taxon>
        <taxon>environmental samples</taxon>
    </lineage>
</organism>
<evidence type="ECO:0000256" key="3">
    <source>
        <dbReference type="ARBA" id="ARBA00022692"/>
    </source>
</evidence>
<feature type="transmembrane region" description="Helical" evidence="7">
    <location>
        <begin position="28"/>
        <end position="46"/>
    </location>
</feature>
<dbReference type="Pfam" id="PF13244">
    <property type="entry name" value="MbhD"/>
    <property type="match status" value="1"/>
</dbReference>
<dbReference type="EMBL" id="FWDM01000022">
    <property type="protein sequence ID" value="SLM13689.1"/>
    <property type="molecule type" value="Genomic_DNA"/>
</dbReference>
<gene>
    <name evidence="9" type="ORF">SPIROBIBN47_290167</name>
</gene>
<evidence type="ECO:0000256" key="2">
    <source>
        <dbReference type="ARBA" id="ARBA00022475"/>
    </source>
</evidence>
<protein>
    <recommendedName>
        <fullName evidence="8">MrpA C-terminal/MbhD domain-containing protein</fullName>
    </recommendedName>
</protein>
<evidence type="ECO:0000256" key="5">
    <source>
        <dbReference type="ARBA" id="ARBA00023136"/>
    </source>
</evidence>
<name>A0A3P3XJF6_9SPIR</name>
<dbReference type="AlphaFoldDB" id="A0A3P3XJF6"/>
<keyword evidence="2" id="KW-1003">Cell membrane</keyword>
<keyword evidence="3 7" id="KW-0812">Transmembrane</keyword>
<evidence type="ECO:0000256" key="1">
    <source>
        <dbReference type="ARBA" id="ARBA00004651"/>
    </source>
</evidence>
<sequence length="107" mass="10690">MVAMVIVVSVLLIGLAAGAIFMRSLGSAVILLGTVSLLVSATFLLLAAPDVAITEAAIGSALTTLVYVLVLKRTNSVDSLEDGSNLQTGKRSESAHNGGSPAGGSHA</sequence>
<feature type="region of interest" description="Disordered" evidence="6">
    <location>
        <begin position="79"/>
        <end position="107"/>
    </location>
</feature>
<evidence type="ECO:0000259" key="8">
    <source>
        <dbReference type="Pfam" id="PF13244"/>
    </source>
</evidence>
<feature type="transmembrane region" description="Helical" evidence="7">
    <location>
        <begin position="53"/>
        <end position="70"/>
    </location>
</feature>
<evidence type="ECO:0000256" key="6">
    <source>
        <dbReference type="SAM" id="MobiDB-lite"/>
    </source>
</evidence>
<evidence type="ECO:0000313" key="9">
    <source>
        <dbReference type="EMBL" id="SLM13689.1"/>
    </source>
</evidence>
<proteinExistence type="predicted"/>
<feature type="domain" description="MrpA C-terminal/MbhD" evidence="8">
    <location>
        <begin position="10"/>
        <end position="75"/>
    </location>
</feature>
<dbReference type="GO" id="GO:0005886">
    <property type="term" value="C:plasma membrane"/>
    <property type="evidence" value="ECO:0007669"/>
    <property type="project" value="UniProtKB-SubCell"/>
</dbReference>
<comment type="subcellular location">
    <subcellularLocation>
        <location evidence="1">Cell membrane</location>
        <topology evidence="1">Multi-pass membrane protein</topology>
    </subcellularLocation>
</comment>
<accession>A0A3P3XJF6</accession>
<feature type="compositionally biased region" description="Polar residues" evidence="6">
    <location>
        <begin position="79"/>
        <end position="89"/>
    </location>
</feature>
<dbReference type="InterPro" id="IPR025383">
    <property type="entry name" value="MrpA_C/MbhD"/>
</dbReference>
<keyword evidence="5 7" id="KW-0472">Membrane</keyword>